<name>A0A8I7B797_HORVV</name>
<keyword evidence="8" id="KW-0229">DNA integration</keyword>
<evidence type="ECO:0000313" key="14">
    <source>
        <dbReference type="Proteomes" id="UP000011116"/>
    </source>
</evidence>
<dbReference type="InterPro" id="IPR000477">
    <property type="entry name" value="RT_dom"/>
</dbReference>
<dbReference type="SUPFAM" id="SSF50630">
    <property type="entry name" value="Acid proteases"/>
    <property type="match status" value="1"/>
</dbReference>
<dbReference type="GO" id="GO:0015074">
    <property type="term" value="P:DNA integration"/>
    <property type="evidence" value="ECO:0007669"/>
    <property type="project" value="UniProtKB-KW"/>
</dbReference>
<dbReference type="EnsemblPlants" id="HORVU.MOREX.r3.2HG0181350.1">
    <property type="protein sequence ID" value="HORVU.MOREX.r3.2HG0181350.1.CDS1"/>
    <property type="gene ID" value="HORVU.MOREX.r3.2HG0181350"/>
</dbReference>
<feature type="domain" description="Integrase catalytic" evidence="12">
    <location>
        <begin position="800"/>
        <end position="890"/>
    </location>
</feature>
<evidence type="ECO:0000256" key="1">
    <source>
        <dbReference type="ARBA" id="ARBA00022679"/>
    </source>
</evidence>
<dbReference type="CDD" id="cd01647">
    <property type="entry name" value="RT_LTR"/>
    <property type="match status" value="1"/>
</dbReference>
<dbReference type="CDD" id="cd00303">
    <property type="entry name" value="retropepsin_like"/>
    <property type="match status" value="1"/>
</dbReference>
<dbReference type="InterPro" id="IPR043502">
    <property type="entry name" value="DNA/RNA_pol_sf"/>
</dbReference>
<evidence type="ECO:0000259" key="11">
    <source>
        <dbReference type="PROSITE" id="PS50878"/>
    </source>
</evidence>
<dbReference type="Gene3D" id="1.10.340.70">
    <property type="match status" value="1"/>
</dbReference>
<evidence type="ECO:0000256" key="3">
    <source>
        <dbReference type="ARBA" id="ARBA00022722"/>
    </source>
</evidence>
<keyword evidence="14" id="KW-1185">Reference proteome</keyword>
<keyword evidence="7" id="KW-0694">RNA-binding</keyword>
<proteinExistence type="predicted"/>
<evidence type="ECO:0000256" key="7">
    <source>
        <dbReference type="ARBA" id="ARBA00022884"/>
    </source>
</evidence>
<feature type="domain" description="Reverse transcriptase" evidence="11">
    <location>
        <begin position="280"/>
        <end position="459"/>
    </location>
</feature>
<dbReference type="InterPro" id="IPR050951">
    <property type="entry name" value="Retrovirus_Pol_polyprotein"/>
</dbReference>
<sequence length="890" mass="100458">MHVLEEFMDFMGVTPTEEGQTSEDHNAIDDIVFAVSLQAFNGNESSKLLQFSAQIQGQNVEVLVDSGSSASFINARHAEGLQGLQPLTKTARVKVANGAELHCESEIPNCPWVVQSHQFSTSFKVLPLGGFDVIVGMDWLEALNPDIDWVQKTITIRTSSEVIQLQGHNFSDSVCPQISAVELQQLCTQGEVEHVVYLCRMPNDNKTVDSATSNAPVPEEIQQVLQEYSDVFDEPQGLPPRRACDHHIPLLPGAQPISIRPYRHSPETKDEIERQVEELLAAGIIQHSTSPFASPAILVHEKDGQWRLCIDYRRLNALTVTPKFPLPVIDELLDELSGASWFSKLDLRAGYHQIRLAEGEEYKTAFQTHSGHYEYKVLPFGVTGGPSTFQGAMNQTLKPVARVCALVFFDDILVFSKTFSEHVQHLTQVLQLLRADQWQIRMSKCVFAQRELSYLGFIIGEQGVSTEPDKVMLVQQWPLPHSVKQLRQFLGLSGYYRKFVRHYGIIAKPLTHLLKKNVPFVWTSECTTAFEALKQALVTAPVLALPDFHKQFTIETDANDFGVGAVLQQDGHPLAFLSKPLGPRNKGLSTYEKELLAILLAVDHWRQYLQSAEFVIKTDQRSLVHLEDQRLHTPWQQKAFTKLLGLRYRLCYRKGSDNGAADALSRRPISETDELYAISLCQPAWLEEVRQGYAQDPSSQKIIDDLQSDPRSHRHFVFESGLLRYKGRVWIGRNLLQQQQLLLAGHQSAIGGHSGAPATYQRLKAVCAWPRMKRVVTDFVQACVVCQQAKPERCRYPGLLEPLPVPDRAWQMVSMDFIEGLPQSGRYNCILVVVDKFSKYSHFLPLAHPFSASQVASTYIDQVYRLHGLPDSILSDRDPIFTSRFWQELF</sequence>
<evidence type="ECO:0000259" key="12">
    <source>
        <dbReference type="PROSITE" id="PS50994"/>
    </source>
</evidence>
<dbReference type="InterPro" id="IPR001969">
    <property type="entry name" value="Aspartic_peptidase_AS"/>
</dbReference>
<dbReference type="Gene3D" id="2.40.70.10">
    <property type="entry name" value="Acid Proteases"/>
    <property type="match status" value="1"/>
</dbReference>
<dbReference type="Pfam" id="PF17921">
    <property type="entry name" value="Integrase_H2C2"/>
    <property type="match status" value="1"/>
</dbReference>
<dbReference type="Proteomes" id="UP000011116">
    <property type="component" value="Chromosome 2H"/>
</dbReference>
<dbReference type="Gene3D" id="3.30.420.10">
    <property type="entry name" value="Ribonuclease H-like superfamily/Ribonuclease H"/>
    <property type="match status" value="1"/>
</dbReference>
<dbReference type="GO" id="GO:0004190">
    <property type="term" value="F:aspartic-type endopeptidase activity"/>
    <property type="evidence" value="ECO:0007669"/>
    <property type="project" value="InterPro"/>
</dbReference>
<dbReference type="InterPro" id="IPR001584">
    <property type="entry name" value="Integrase_cat-core"/>
</dbReference>
<keyword evidence="1" id="KW-0808">Transferase</keyword>
<accession>A0A8I7B797</accession>
<keyword evidence="6" id="KW-0460">Magnesium</keyword>
<reference evidence="13" key="2">
    <citation type="submission" date="2020-10" db="EMBL/GenBank/DDBJ databases">
        <authorList>
            <person name="Scholz U."/>
            <person name="Mascher M."/>
            <person name="Fiebig A."/>
        </authorList>
    </citation>
    <scope>NUCLEOTIDE SEQUENCE [LARGE SCALE GENOMIC DNA]</scope>
    <source>
        <strain evidence="13">cv. Morex</strain>
    </source>
</reference>
<evidence type="ECO:0000313" key="13">
    <source>
        <dbReference type="EnsemblPlants" id="HORVU.MOREX.r3.2HG0181350.1.CDS1"/>
    </source>
</evidence>
<dbReference type="AlphaFoldDB" id="A0A8I7B797"/>
<dbReference type="Gramene" id="HORVU.MOREX.r3.2HG0181350.1">
    <property type="protein sequence ID" value="HORVU.MOREX.r3.2HG0181350.1.CDS1"/>
    <property type="gene ID" value="HORVU.MOREX.r3.2HG0181350"/>
</dbReference>
<dbReference type="PANTHER" id="PTHR37984:SF5">
    <property type="entry name" value="PROTEIN NYNRIN-LIKE"/>
    <property type="match status" value="1"/>
</dbReference>
<dbReference type="GO" id="GO:0004519">
    <property type="term" value="F:endonuclease activity"/>
    <property type="evidence" value="ECO:0007669"/>
    <property type="project" value="UniProtKB-KW"/>
</dbReference>
<dbReference type="PANTHER" id="PTHR37984">
    <property type="entry name" value="PROTEIN CBG26694"/>
    <property type="match status" value="1"/>
</dbReference>
<dbReference type="Pfam" id="PF17919">
    <property type="entry name" value="RT_RNaseH_2"/>
    <property type="match status" value="1"/>
</dbReference>
<dbReference type="GO" id="GO:0003723">
    <property type="term" value="F:RNA binding"/>
    <property type="evidence" value="ECO:0007669"/>
    <property type="project" value="UniProtKB-KW"/>
</dbReference>
<dbReference type="SUPFAM" id="SSF56672">
    <property type="entry name" value="DNA/RNA polymerases"/>
    <property type="match status" value="1"/>
</dbReference>
<dbReference type="InterPro" id="IPR041588">
    <property type="entry name" value="Integrase_H2C2"/>
</dbReference>
<dbReference type="InterPro" id="IPR043128">
    <property type="entry name" value="Rev_trsase/Diguanyl_cyclase"/>
</dbReference>
<dbReference type="PROSITE" id="PS00141">
    <property type="entry name" value="ASP_PROTEASE"/>
    <property type="match status" value="1"/>
</dbReference>
<reference evidence="13" key="3">
    <citation type="submission" date="2022-01" db="UniProtKB">
        <authorList>
            <consortium name="EnsemblPlants"/>
        </authorList>
    </citation>
    <scope>IDENTIFICATION</scope>
    <source>
        <strain evidence="13">subsp. vulgare</strain>
    </source>
</reference>
<reference evidence="14" key="1">
    <citation type="journal article" date="2012" name="Nature">
        <title>A physical, genetic and functional sequence assembly of the barley genome.</title>
        <authorList>
            <consortium name="The International Barley Genome Sequencing Consortium"/>
            <person name="Mayer K.F."/>
            <person name="Waugh R."/>
            <person name="Brown J.W."/>
            <person name="Schulman A."/>
            <person name="Langridge P."/>
            <person name="Platzer M."/>
            <person name="Fincher G.B."/>
            <person name="Muehlbauer G.J."/>
            <person name="Sato K."/>
            <person name="Close T.J."/>
            <person name="Wise R.P."/>
            <person name="Stein N."/>
        </authorList>
    </citation>
    <scope>NUCLEOTIDE SEQUENCE [LARGE SCALE GENOMIC DNA]</scope>
    <source>
        <strain evidence="14">cv. Morex</strain>
    </source>
</reference>
<dbReference type="InterPro" id="IPR036397">
    <property type="entry name" value="RNaseH_sf"/>
</dbReference>
<evidence type="ECO:0000256" key="5">
    <source>
        <dbReference type="ARBA" id="ARBA00022801"/>
    </source>
</evidence>
<dbReference type="GO" id="GO:0006508">
    <property type="term" value="P:proteolysis"/>
    <property type="evidence" value="ECO:0007669"/>
    <property type="project" value="InterPro"/>
</dbReference>
<dbReference type="GO" id="GO:0003964">
    <property type="term" value="F:RNA-directed DNA polymerase activity"/>
    <property type="evidence" value="ECO:0007669"/>
    <property type="project" value="UniProtKB-KW"/>
</dbReference>
<dbReference type="Gene3D" id="3.30.70.270">
    <property type="match status" value="2"/>
</dbReference>
<protein>
    <recommendedName>
        <fullName evidence="15">Reverse transcriptase</fullName>
    </recommendedName>
</protein>
<dbReference type="CDD" id="cd09274">
    <property type="entry name" value="RNase_HI_RT_Ty3"/>
    <property type="match status" value="1"/>
</dbReference>
<dbReference type="FunFam" id="3.30.70.270:FF:000020">
    <property type="entry name" value="Transposon Tf2-6 polyprotein-like Protein"/>
    <property type="match status" value="1"/>
</dbReference>
<evidence type="ECO:0000256" key="9">
    <source>
        <dbReference type="ARBA" id="ARBA00022918"/>
    </source>
</evidence>
<keyword evidence="3" id="KW-0540">Nuclease</keyword>
<dbReference type="InterPro" id="IPR041577">
    <property type="entry name" value="RT_RNaseH_2"/>
</dbReference>
<evidence type="ECO:0000256" key="10">
    <source>
        <dbReference type="ARBA" id="ARBA00023268"/>
    </source>
</evidence>
<keyword evidence="2" id="KW-0548">Nucleotidyltransferase</keyword>
<dbReference type="Gene3D" id="3.10.20.370">
    <property type="match status" value="1"/>
</dbReference>
<dbReference type="Pfam" id="PF08284">
    <property type="entry name" value="RVP_2"/>
    <property type="match status" value="1"/>
</dbReference>
<dbReference type="InterPro" id="IPR021109">
    <property type="entry name" value="Peptidase_aspartic_dom_sf"/>
</dbReference>
<keyword evidence="4" id="KW-0255">Endonuclease</keyword>
<evidence type="ECO:0000256" key="6">
    <source>
        <dbReference type="ARBA" id="ARBA00022842"/>
    </source>
</evidence>
<evidence type="ECO:0000256" key="4">
    <source>
        <dbReference type="ARBA" id="ARBA00022759"/>
    </source>
</evidence>
<dbReference type="Gene3D" id="3.10.10.10">
    <property type="entry name" value="HIV Type 1 Reverse Transcriptase, subunit A, domain 1"/>
    <property type="match status" value="1"/>
</dbReference>
<dbReference type="SUPFAM" id="SSF53098">
    <property type="entry name" value="Ribonuclease H-like"/>
    <property type="match status" value="1"/>
</dbReference>
<organism evidence="13 14">
    <name type="scientific">Hordeum vulgare subsp. vulgare</name>
    <name type="common">Domesticated barley</name>
    <dbReference type="NCBI Taxonomy" id="112509"/>
    <lineage>
        <taxon>Eukaryota</taxon>
        <taxon>Viridiplantae</taxon>
        <taxon>Streptophyta</taxon>
        <taxon>Embryophyta</taxon>
        <taxon>Tracheophyta</taxon>
        <taxon>Spermatophyta</taxon>
        <taxon>Magnoliopsida</taxon>
        <taxon>Liliopsida</taxon>
        <taxon>Poales</taxon>
        <taxon>Poaceae</taxon>
        <taxon>BOP clade</taxon>
        <taxon>Pooideae</taxon>
        <taxon>Triticodae</taxon>
        <taxon>Triticeae</taxon>
        <taxon>Hordeinae</taxon>
        <taxon>Hordeum</taxon>
    </lineage>
</organism>
<keyword evidence="10" id="KW-0511">Multifunctional enzyme</keyword>
<keyword evidence="9" id="KW-0695">RNA-directed DNA polymerase</keyword>
<keyword evidence="5" id="KW-0378">Hydrolase</keyword>
<dbReference type="InterPro" id="IPR012337">
    <property type="entry name" value="RNaseH-like_sf"/>
</dbReference>
<dbReference type="SMR" id="A0A8I7B797"/>
<dbReference type="PROSITE" id="PS50878">
    <property type="entry name" value="RT_POL"/>
    <property type="match status" value="1"/>
</dbReference>
<evidence type="ECO:0000256" key="8">
    <source>
        <dbReference type="ARBA" id="ARBA00022908"/>
    </source>
</evidence>
<dbReference type="Pfam" id="PF00078">
    <property type="entry name" value="RVT_1"/>
    <property type="match status" value="1"/>
</dbReference>
<evidence type="ECO:0000256" key="2">
    <source>
        <dbReference type="ARBA" id="ARBA00022695"/>
    </source>
</evidence>
<evidence type="ECO:0008006" key="15">
    <source>
        <dbReference type="Google" id="ProtNLM"/>
    </source>
</evidence>
<dbReference type="PROSITE" id="PS50994">
    <property type="entry name" value="INTEGRASE"/>
    <property type="match status" value="1"/>
</dbReference>